<dbReference type="InterPro" id="IPR027517">
    <property type="entry name" value="Deoxyhypusine_hydroxylase"/>
</dbReference>
<comment type="pathway">
    <text evidence="2 10">Protein modification; eIF5A hypusination.</text>
</comment>
<name>A0A7M7T433_STRPU</name>
<evidence type="ECO:0000256" key="10">
    <source>
        <dbReference type="HAMAP-Rule" id="MF_03101"/>
    </source>
</evidence>
<protein>
    <recommendedName>
        <fullName evidence="10">Deoxyhypusine hydroxylase</fullName>
        <shortName evidence="10">DOHH</shortName>
        <ecNumber evidence="10">1.14.99.29</ecNumber>
    </recommendedName>
    <alternativeName>
        <fullName evidence="10">Deoxyhypusine dioxygenase</fullName>
    </alternativeName>
    <alternativeName>
        <fullName evidence="10">Deoxyhypusine monooxygenase</fullName>
    </alternativeName>
</protein>
<dbReference type="Pfam" id="PF03130">
    <property type="entry name" value="HEAT_PBS"/>
    <property type="match status" value="1"/>
</dbReference>
<feature type="binding site" evidence="10">
    <location>
        <position position="248"/>
    </location>
    <ligand>
        <name>Fe cation</name>
        <dbReference type="ChEBI" id="CHEBI:24875"/>
        <label>2</label>
    </ligand>
</feature>
<feature type="binding site" evidence="10">
    <location>
        <position position="58"/>
    </location>
    <ligand>
        <name>Fe cation</name>
        <dbReference type="ChEBI" id="CHEBI:24875"/>
        <label>1</label>
    </ligand>
</feature>
<evidence type="ECO:0000313" key="13">
    <source>
        <dbReference type="Proteomes" id="UP000007110"/>
    </source>
</evidence>
<evidence type="ECO:0000313" key="12">
    <source>
        <dbReference type="EnsemblMetazoa" id="XP_030852393"/>
    </source>
</evidence>
<dbReference type="HAMAP" id="MF_03101">
    <property type="entry name" value="Deoxyhypusine_hydroxylase"/>
    <property type="match status" value="1"/>
</dbReference>
<dbReference type="PANTHER" id="PTHR12697:SF5">
    <property type="entry name" value="DEOXYHYPUSINE HYDROXYLASE"/>
    <property type="match status" value="1"/>
</dbReference>
<evidence type="ECO:0000256" key="3">
    <source>
        <dbReference type="ARBA" id="ARBA00022723"/>
    </source>
</evidence>
<dbReference type="EnsemblMetazoa" id="XM_030996533">
    <property type="protein sequence ID" value="XP_030852393"/>
    <property type="gene ID" value="LOC582221"/>
</dbReference>
<feature type="repeat" description="HEAT" evidence="11">
    <location>
        <begin position="71"/>
        <end position="111"/>
    </location>
</feature>
<dbReference type="PANTHER" id="PTHR12697">
    <property type="entry name" value="PBS LYASE HEAT-LIKE PROTEIN"/>
    <property type="match status" value="1"/>
</dbReference>
<feature type="binding site" evidence="10">
    <location>
        <position position="91"/>
    </location>
    <ligand>
        <name>Fe cation</name>
        <dbReference type="ChEBI" id="CHEBI:24875"/>
        <label>1</label>
    </ligand>
</feature>
<keyword evidence="13" id="KW-1185">Reference proteome</keyword>
<dbReference type="PROSITE" id="PS50077">
    <property type="entry name" value="HEAT_REPEAT"/>
    <property type="match status" value="1"/>
</dbReference>
<keyword evidence="4" id="KW-0677">Repeat</keyword>
<evidence type="ECO:0000256" key="8">
    <source>
        <dbReference type="ARBA" id="ARBA00023256"/>
    </source>
</evidence>
<evidence type="ECO:0000256" key="2">
    <source>
        <dbReference type="ARBA" id="ARBA00005041"/>
    </source>
</evidence>
<dbReference type="Gene3D" id="1.25.10.10">
    <property type="entry name" value="Leucine-rich Repeat Variant"/>
    <property type="match status" value="2"/>
</dbReference>
<dbReference type="OrthoDB" id="421002at2759"/>
<dbReference type="InParanoid" id="A0A7M7T433"/>
<dbReference type="GeneID" id="582221"/>
<keyword evidence="7 10" id="KW-0503">Monooxygenase</keyword>
<evidence type="ECO:0000256" key="11">
    <source>
        <dbReference type="PROSITE-ProRule" id="PRU00103"/>
    </source>
</evidence>
<reference evidence="12" key="2">
    <citation type="submission" date="2021-01" db="UniProtKB">
        <authorList>
            <consortium name="EnsemblMetazoa"/>
        </authorList>
    </citation>
    <scope>IDENTIFICATION</scope>
</reference>
<evidence type="ECO:0000256" key="4">
    <source>
        <dbReference type="ARBA" id="ARBA00022737"/>
    </source>
</evidence>
<evidence type="ECO:0000256" key="1">
    <source>
        <dbReference type="ARBA" id="ARBA00000068"/>
    </source>
</evidence>
<dbReference type="InterPro" id="IPR021133">
    <property type="entry name" value="HEAT_type_2"/>
</dbReference>
<reference evidence="13" key="1">
    <citation type="submission" date="2015-02" db="EMBL/GenBank/DDBJ databases">
        <title>Genome sequencing for Strongylocentrotus purpuratus.</title>
        <authorList>
            <person name="Murali S."/>
            <person name="Liu Y."/>
            <person name="Vee V."/>
            <person name="English A."/>
            <person name="Wang M."/>
            <person name="Skinner E."/>
            <person name="Han Y."/>
            <person name="Muzny D.M."/>
            <person name="Worley K.C."/>
            <person name="Gibbs R.A."/>
        </authorList>
    </citation>
    <scope>NUCLEOTIDE SEQUENCE</scope>
</reference>
<dbReference type="FunFam" id="1.25.10.10:FF:000099">
    <property type="entry name" value="Deoxyhypusine hydroxylase"/>
    <property type="match status" value="2"/>
</dbReference>
<evidence type="ECO:0000256" key="6">
    <source>
        <dbReference type="ARBA" id="ARBA00023004"/>
    </source>
</evidence>
<accession>A0A7M7T433</accession>
<feature type="binding site" evidence="10">
    <location>
        <position position="247"/>
    </location>
    <ligand>
        <name>Fe cation</name>
        <dbReference type="ChEBI" id="CHEBI:24875"/>
        <label>2</label>
    </ligand>
</feature>
<comment type="function">
    <text evidence="10">Catalyzes the hydroxylation of the N(6)-(4-aminobutyl)-L-lysine intermediate to form hypusine, an essential post-translational modification only found in mature eIF-5A factor.</text>
</comment>
<dbReference type="InterPro" id="IPR016024">
    <property type="entry name" value="ARM-type_fold"/>
</dbReference>
<comment type="cofactor">
    <cofactor evidence="10">
        <name>Fe(2+)</name>
        <dbReference type="ChEBI" id="CHEBI:29033"/>
    </cofactor>
    <text evidence="10">Binds 2 Fe(2+) ions per subunit.</text>
</comment>
<comment type="similarity">
    <text evidence="10">Belongs to the deoxyhypusine hydroxylase family.</text>
</comment>
<dbReference type="UniPathway" id="UPA00354"/>
<feature type="binding site" evidence="10">
    <location>
        <position position="90"/>
    </location>
    <ligand>
        <name>Fe cation</name>
        <dbReference type="ChEBI" id="CHEBI:24875"/>
        <label>1</label>
    </ligand>
</feature>
<feature type="binding site" evidence="10">
    <location>
        <position position="57"/>
    </location>
    <ligand>
        <name>Fe cation</name>
        <dbReference type="ChEBI" id="CHEBI:24875"/>
        <label>1</label>
    </ligand>
</feature>
<feature type="binding site" evidence="10">
    <location>
        <position position="215"/>
    </location>
    <ligand>
        <name>Fe cation</name>
        <dbReference type="ChEBI" id="CHEBI:24875"/>
        <label>2</label>
    </ligand>
</feature>
<proteinExistence type="inferred from homology"/>
<comment type="catalytic activity">
    <reaction evidence="1 10">
        <text>[eIF5A protein]-deoxyhypusine + AH2 + O2 = [eIF5A protein]-hypusine + A + H2O</text>
        <dbReference type="Rhea" id="RHEA:14101"/>
        <dbReference type="Rhea" id="RHEA-COMP:10144"/>
        <dbReference type="Rhea" id="RHEA-COMP:12592"/>
        <dbReference type="ChEBI" id="CHEBI:13193"/>
        <dbReference type="ChEBI" id="CHEBI:15377"/>
        <dbReference type="ChEBI" id="CHEBI:15379"/>
        <dbReference type="ChEBI" id="CHEBI:17499"/>
        <dbReference type="ChEBI" id="CHEBI:82657"/>
        <dbReference type="ChEBI" id="CHEBI:91175"/>
        <dbReference type="EC" id="1.14.99.29"/>
    </reaction>
</comment>
<dbReference type="EC" id="1.14.99.29" evidence="10"/>
<dbReference type="GO" id="GO:0019135">
    <property type="term" value="F:deoxyhypusine monooxygenase activity"/>
    <property type="evidence" value="ECO:0000318"/>
    <property type="project" value="GO_Central"/>
</dbReference>
<dbReference type="GO" id="GO:0046872">
    <property type="term" value="F:metal ion binding"/>
    <property type="evidence" value="ECO:0007669"/>
    <property type="project" value="UniProtKB-KW"/>
</dbReference>
<dbReference type="OMA" id="LQEPCSI"/>
<dbReference type="CTD" id="83475"/>
<keyword evidence="5 10" id="KW-0560">Oxidoreductase</keyword>
<dbReference type="AlphaFoldDB" id="A0A7M7T433"/>
<keyword evidence="3 10" id="KW-0479">Metal-binding</keyword>
<comment type="function">
    <text evidence="9">Catalyzes the hydroxylation of the N(6)-(4-aminobutyl)-L-lysine intermediate produced by deoxyhypusine synthase/DHPS on a critical lysine of the eukaryotic translation initiation factor 5A/eIF-5A. This is the second step of the post-translational modification of that lysine into an unusual amino acid residue named hypusine. Hypusination is unique to mature eIF-5A factor and is essential for its function.</text>
</comment>
<dbReference type="SUPFAM" id="SSF48371">
    <property type="entry name" value="ARM repeat"/>
    <property type="match status" value="1"/>
</dbReference>
<evidence type="ECO:0000256" key="7">
    <source>
        <dbReference type="ARBA" id="ARBA00023033"/>
    </source>
</evidence>
<dbReference type="Proteomes" id="UP000007110">
    <property type="component" value="Unassembled WGS sequence"/>
</dbReference>
<dbReference type="RefSeq" id="XP_030852393.1">
    <property type="nucleotide sequence ID" value="XM_030996533.1"/>
</dbReference>
<keyword evidence="6 10" id="KW-0408">Iron</keyword>
<evidence type="ECO:0000256" key="9">
    <source>
        <dbReference type="ARBA" id="ARBA00045876"/>
    </source>
</evidence>
<organism evidence="12 13">
    <name type="scientific">Strongylocentrotus purpuratus</name>
    <name type="common">Purple sea urchin</name>
    <dbReference type="NCBI Taxonomy" id="7668"/>
    <lineage>
        <taxon>Eukaryota</taxon>
        <taxon>Metazoa</taxon>
        <taxon>Echinodermata</taxon>
        <taxon>Eleutherozoa</taxon>
        <taxon>Echinozoa</taxon>
        <taxon>Echinoidea</taxon>
        <taxon>Euechinoidea</taxon>
        <taxon>Echinacea</taxon>
        <taxon>Camarodonta</taxon>
        <taxon>Echinidea</taxon>
        <taxon>Strongylocentrotidae</taxon>
        <taxon>Strongylocentrotus</taxon>
    </lineage>
</organism>
<feature type="binding site" evidence="10">
    <location>
        <position position="214"/>
    </location>
    <ligand>
        <name>Fe cation</name>
        <dbReference type="ChEBI" id="CHEBI:24875"/>
        <label>2</label>
    </ligand>
</feature>
<sequence length="315" mass="35013">MDRDVESVRKIGDILNDQNKQLAERFRALFTLRNLGGENAISCIGKSFSDPSALLKHESAYCLGQMQDERAIPLLISVLEDDTQETIVRHEAGEALGAIGLPSSIEVLKKYEHHPVQEISETCQLALQRLEWLASQQKVEEASRLRPNPFSSVDPAPPAVETSVAELRQILLDQGQPLFGRYRAMFALRNLNTEESVLAIAEGLKCTDSALFRHEIAYVLGQMQHEASIPQLQEQLAKVSEDPMVRHECAEALGSIAAEKCLETLQGYVKDEARVVRESCIIALDMCEYENSNDFQYANALGKMQGDAKEGLVKS</sequence>
<keyword evidence="8 10" id="KW-0386">Hypusine biosynthesis</keyword>
<dbReference type="InterPro" id="IPR004155">
    <property type="entry name" value="PBS_lyase_HEAT"/>
</dbReference>
<dbReference type="Pfam" id="PF13646">
    <property type="entry name" value="HEAT_2"/>
    <property type="match status" value="2"/>
</dbReference>
<dbReference type="KEGG" id="spu:582221"/>
<dbReference type="FunCoup" id="A0A7M7T433">
    <property type="interactions" value="1541"/>
</dbReference>
<dbReference type="SMART" id="SM00567">
    <property type="entry name" value="EZ_HEAT"/>
    <property type="match status" value="6"/>
</dbReference>
<evidence type="ECO:0000256" key="5">
    <source>
        <dbReference type="ARBA" id="ARBA00023002"/>
    </source>
</evidence>
<dbReference type="InterPro" id="IPR011989">
    <property type="entry name" value="ARM-like"/>
</dbReference>